<dbReference type="EMBL" id="BPQM01000171">
    <property type="protein sequence ID" value="GJD81890.1"/>
    <property type="molecule type" value="Genomic_DNA"/>
</dbReference>
<evidence type="ECO:0000313" key="3">
    <source>
        <dbReference type="Proteomes" id="UP001055108"/>
    </source>
</evidence>
<feature type="compositionally biased region" description="Low complexity" evidence="1">
    <location>
        <begin position="91"/>
        <end position="101"/>
    </location>
</feature>
<evidence type="ECO:0000313" key="2">
    <source>
        <dbReference type="EMBL" id="GJD81890.1"/>
    </source>
</evidence>
<keyword evidence="3" id="KW-1185">Reference proteome</keyword>
<gene>
    <name evidence="2" type="ORF">NBEOAGPD_5146</name>
</gene>
<name>A0AA37HUN6_9HYPH</name>
<organism evidence="2 3">
    <name type="scientific">Methylobacterium gregans</name>
    <dbReference type="NCBI Taxonomy" id="374424"/>
    <lineage>
        <taxon>Bacteria</taxon>
        <taxon>Pseudomonadati</taxon>
        <taxon>Pseudomonadota</taxon>
        <taxon>Alphaproteobacteria</taxon>
        <taxon>Hyphomicrobiales</taxon>
        <taxon>Methylobacteriaceae</taxon>
        <taxon>Methylobacterium</taxon>
    </lineage>
</organism>
<reference evidence="2" key="1">
    <citation type="journal article" date="2016" name="Front. Microbiol.">
        <title>Genome Sequence of the Piezophilic, Mesophilic Sulfate-Reducing Bacterium Desulfovibrio indicus J2T.</title>
        <authorList>
            <person name="Cao J."/>
            <person name="Maignien L."/>
            <person name="Shao Z."/>
            <person name="Alain K."/>
            <person name="Jebbar M."/>
        </authorList>
    </citation>
    <scope>NUCLEOTIDE SEQUENCE</scope>
    <source>
        <strain evidence="2">NBRC 103626</strain>
    </source>
</reference>
<feature type="compositionally biased region" description="Basic residues" evidence="1">
    <location>
        <begin position="81"/>
        <end position="90"/>
    </location>
</feature>
<evidence type="ECO:0000256" key="1">
    <source>
        <dbReference type="SAM" id="MobiDB-lite"/>
    </source>
</evidence>
<sequence>MATPIWLPMPPSTTIARMMALSRKLKLSGLMKPWRTAKKEPAKPPKAAPSAKAVSLVAVVSMPSERQAISSSRRASQARPIGRRRSRRVTRLVTSASTRIR</sequence>
<dbReference type="AlphaFoldDB" id="A0AA37HUN6"/>
<reference evidence="2" key="2">
    <citation type="submission" date="2021-08" db="EMBL/GenBank/DDBJ databases">
        <authorList>
            <person name="Tani A."/>
            <person name="Ola A."/>
            <person name="Ogura Y."/>
            <person name="Katsura K."/>
            <person name="Hayashi T."/>
        </authorList>
    </citation>
    <scope>NUCLEOTIDE SEQUENCE</scope>
    <source>
        <strain evidence="2">NBRC 103626</strain>
    </source>
</reference>
<accession>A0AA37HUN6</accession>
<dbReference type="Proteomes" id="UP001055108">
    <property type="component" value="Unassembled WGS sequence"/>
</dbReference>
<comment type="caution">
    <text evidence="2">The sequence shown here is derived from an EMBL/GenBank/DDBJ whole genome shotgun (WGS) entry which is preliminary data.</text>
</comment>
<protein>
    <submittedName>
        <fullName evidence="2">Uncharacterized protein</fullName>
    </submittedName>
</protein>
<feature type="region of interest" description="Disordered" evidence="1">
    <location>
        <begin position="65"/>
        <end position="101"/>
    </location>
</feature>
<feature type="compositionally biased region" description="Low complexity" evidence="1">
    <location>
        <begin position="65"/>
        <end position="79"/>
    </location>
</feature>
<proteinExistence type="predicted"/>